<reference evidence="2 3" key="2">
    <citation type="journal article" date="2015" name="Genome Announc.">
        <title>Complete Genome Sequence of Hyperthermophilic Piezophilic Archaeon Palaeococcus pacificus DY20341T, Isolated from Deep-Sea Hydrothermal Sediments.</title>
        <authorList>
            <person name="Zeng X."/>
            <person name="Jebbar M."/>
            <person name="Shao Z."/>
        </authorList>
    </citation>
    <scope>NUCLEOTIDE SEQUENCE [LARGE SCALE GENOMIC DNA]</scope>
    <source>
        <strain evidence="2 3">DY20341</strain>
    </source>
</reference>
<dbReference type="EMBL" id="CP006019">
    <property type="protein sequence ID" value="AIF69962.1"/>
    <property type="molecule type" value="Genomic_DNA"/>
</dbReference>
<evidence type="ECO:0000313" key="2">
    <source>
        <dbReference type="EMBL" id="AIF69962.1"/>
    </source>
</evidence>
<name>A0A075LVC6_9EURY</name>
<dbReference type="InterPro" id="IPR013783">
    <property type="entry name" value="Ig-like_fold"/>
</dbReference>
<keyword evidence="3" id="KW-1185">Reference proteome</keyword>
<dbReference type="AlphaFoldDB" id="A0A075LVC6"/>
<sequence>MKAVLKLTSLIFLAFILWGSYLAYAVHILNPQMTAEWGYVDEDTTELWLHVSLGSKLPILANIKSATLELAGVEFGRVDNVKFGFMSDAIDIPIVIDNKKAVEALKAHIKNNENSEIKITIEASLFGISLKKELTQNVETDILSALNIQTESENAVILQTPAVERVDSRWGEVDEDITIYSDILVYNPNSFPLPVRGLEYSIDIDEYNVAQGELLEGVTIPAKGRETVKVKTILNTELLPKVWAQHIKQGERSTIGVKLYIKTTVLKKDIRIKLLDYEETIETNILKEISLMS</sequence>
<dbReference type="InterPro" id="IPR004864">
    <property type="entry name" value="LEA_2"/>
</dbReference>
<dbReference type="Pfam" id="PF03168">
    <property type="entry name" value="LEA_2"/>
    <property type="match status" value="1"/>
</dbReference>
<evidence type="ECO:0000259" key="1">
    <source>
        <dbReference type="SMART" id="SM00769"/>
    </source>
</evidence>
<evidence type="ECO:0000313" key="3">
    <source>
        <dbReference type="Proteomes" id="UP000027981"/>
    </source>
</evidence>
<dbReference type="SMART" id="SM00769">
    <property type="entry name" value="WHy"/>
    <property type="match status" value="2"/>
</dbReference>
<accession>A0A075LVC6</accession>
<dbReference type="InterPro" id="IPR013990">
    <property type="entry name" value="WHy-dom"/>
</dbReference>
<dbReference type="GeneID" id="24842674"/>
<protein>
    <recommendedName>
        <fullName evidence="1">Water stress and hypersensitive response domain-containing protein</fullName>
    </recommendedName>
</protein>
<dbReference type="OrthoDB" id="105458at2157"/>
<dbReference type="eggNOG" id="arCOG03787">
    <property type="taxonomic scope" value="Archaea"/>
</dbReference>
<dbReference type="Gene3D" id="2.60.40.10">
    <property type="entry name" value="Immunoglobulins"/>
    <property type="match status" value="2"/>
</dbReference>
<dbReference type="STRING" id="1343739.PAP_07865"/>
<gene>
    <name evidence="2" type="ORF">PAP_07865</name>
</gene>
<dbReference type="SUPFAM" id="SSF117070">
    <property type="entry name" value="LEA14-like"/>
    <property type="match status" value="1"/>
</dbReference>
<feature type="domain" description="Water stress and hypersensitive response" evidence="1">
    <location>
        <begin position="163"/>
        <end position="282"/>
    </location>
</feature>
<reference evidence="3" key="1">
    <citation type="submission" date="2013-06" db="EMBL/GenBank/DDBJ databases">
        <title>Complete Genome Sequence of Hyperthermophilic Palaeococcus pacificus DY20341T, Isolated from a Deep-Sea Hydrothermal Sediments.</title>
        <authorList>
            <person name="Zeng X."/>
            <person name="Shao Z."/>
        </authorList>
    </citation>
    <scope>NUCLEOTIDE SEQUENCE [LARGE SCALE GENOMIC DNA]</scope>
    <source>
        <strain evidence="3">DY20341</strain>
    </source>
</reference>
<organism evidence="2 3">
    <name type="scientific">Palaeococcus pacificus DY20341</name>
    <dbReference type="NCBI Taxonomy" id="1343739"/>
    <lineage>
        <taxon>Archaea</taxon>
        <taxon>Methanobacteriati</taxon>
        <taxon>Methanobacteriota</taxon>
        <taxon>Thermococci</taxon>
        <taxon>Thermococcales</taxon>
        <taxon>Thermococcaceae</taxon>
        <taxon>Palaeococcus</taxon>
    </lineage>
</organism>
<feature type="domain" description="Water stress and hypersensitive response" evidence="1">
    <location>
        <begin position="30"/>
        <end position="139"/>
    </location>
</feature>
<dbReference type="Proteomes" id="UP000027981">
    <property type="component" value="Chromosome"/>
</dbReference>
<dbReference type="GO" id="GO:0009269">
    <property type="term" value="P:response to desiccation"/>
    <property type="evidence" value="ECO:0007669"/>
    <property type="project" value="InterPro"/>
</dbReference>
<dbReference type="KEGG" id="ppac:PAP_07865"/>
<dbReference type="HOGENOM" id="CLU_059309_1_0_2"/>
<dbReference type="RefSeq" id="WP_048165460.1">
    <property type="nucleotide sequence ID" value="NZ_CP006019.1"/>
</dbReference>
<proteinExistence type="predicted"/>